<dbReference type="InterPro" id="IPR008927">
    <property type="entry name" value="6-PGluconate_DH-like_C_sf"/>
</dbReference>
<feature type="binding site" evidence="9">
    <location>
        <position position="145"/>
    </location>
    <ligand>
        <name>NAD(+)</name>
        <dbReference type="ChEBI" id="CHEBI:57540"/>
    </ligand>
</feature>
<keyword evidence="3 10" id="KW-0560">Oxidoreductase</keyword>
<dbReference type="EMBL" id="CP016286">
    <property type="protein sequence ID" value="ANP85319.1"/>
    <property type="molecule type" value="Genomic_DNA"/>
</dbReference>
<comment type="catalytic activity">
    <reaction evidence="11">
        <text>sn-glycerol 3-phosphate + NADP(+) = dihydroxyacetone phosphate + NADPH + H(+)</text>
        <dbReference type="Rhea" id="RHEA:11096"/>
        <dbReference type="ChEBI" id="CHEBI:15378"/>
        <dbReference type="ChEBI" id="CHEBI:57597"/>
        <dbReference type="ChEBI" id="CHEBI:57642"/>
        <dbReference type="ChEBI" id="CHEBI:57783"/>
        <dbReference type="ChEBI" id="CHEBI:58349"/>
        <dbReference type="EC" id="1.1.1.94"/>
    </reaction>
</comment>
<dbReference type="PANTHER" id="PTHR11728:SF1">
    <property type="entry name" value="GLYCEROL-3-PHOSPHATE DEHYDROGENASE [NAD(+)] 2, CHLOROPLASTIC"/>
    <property type="match status" value="1"/>
</dbReference>
<dbReference type="GO" id="GO:0005975">
    <property type="term" value="P:carbohydrate metabolic process"/>
    <property type="evidence" value="ECO:0007669"/>
    <property type="project" value="InterPro"/>
</dbReference>
<dbReference type="InterPro" id="IPR013328">
    <property type="entry name" value="6PGD_dom2"/>
</dbReference>
<comment type="similarity">
    <text evidence="1 10">Belongs to the NAD-dependent glycerol-3-phosphate dehydrogenase family.</text>
</comment>
<evidence type="ECO:0000256" key="1">
    <source>
        <dbReference type="ARBA" id="ARBA00011009"/>
    </source>
</evidence>
<dbReference type="Gene3D" id="3.40.50.720">
    <property type="entry name" value="NAD(P)-binding Rossmann-like Domain"/>
    <property type="match status" value="1"/>
</dbReference>
<evidence type="ECO:0000313" key="14">
    <source>
        <dbReference type="EMBL" id="ANP85319.1"/>
    </source>
</evidence>
<evidence type="ECO:0000256" key="9">
    <source>
        <dbReference type="PIRSR" id="PIRSR000114-3"/>
    </source>
</evidence>
<keyword evidence="5" id="KW-0594">Phospholipid biosynthesis</keyword>
<feature type="binding site" evidence="8">
    <location>
        <begin position="266"/>
        <end position="267"/>
    </location>
    <ligand>
        <name>substrate</name>
    </ligand>
</feature>
<dbReference type="AlphaFoldDB" id="A0A1B1C6G2"/>
<dbReference type="GO" id="GO:0141153">
    <property type="term" value="F:glycerol-3-phosphate dehydrogenase (NADP+) activity"/>
    <property type="evidence" value="ECO:0007669"/>
    <property type="project" value="RHEA"/>
</dbReference>
<dbReference type="InterPro" id="IPR006109">
    <property type="entry name" value="G3P_DH_NAD-dep_C"/>
</dbReference>
<dbReference type="InterPro" id="IPR006168">
    <property type="entry name" value="G3P_DH_NAD-dep"/>
</dbReference>
<dbReference type="GO" id="GO:0046168">
    <property type="term" value="P:glycerol-3-phosphate catabolic process"/>
    <property type="evidence" value="ECO:0007669"/>
    <property type="project" value="InterPro"/>
</dbReference>
<dbReference type="Proteomes" id="UP000092691">
    <property type="component" value="Chromosome"/>
</dbReference>
<keyword evidence="9 10" id="KW-0520">NAD</keyword>
<proteinExistence type="inferred from homology"/>
<evidence type="ECO:0000256" key="5">
    <source>
        <dbReference type="ARBA" id="ARBA00023209"/>
    </source>
</evidence>
<keyword evidence="6" id="KW-1208">Phospholipid metabolism</keyword>
<feature type="binding site" evidence="8">
    <location>
        <position position="110"/>
    </location>
    <ligand>
        <name>substrate</name>
    </ligand>
</feature>
<dbReference type="InterPro" id="IPR011128">
    <property type="entry name" value="G3P_DH_NAD-dep_N"/>
</dbReference>
<organism evidence="14 15">
    <name type="scientific">Rhizobium leguminosarum</name>
    <dbReference type="NCBI Taxonomy" id="384"/>
    <lineage>
        <taxon>Bacteria</taxon>
        <taxon>Pseudomonadati</taxon>
        <taxon>Pseudomonadota</taxon>
        <taxon>Alphaproteobacteria</taxon>
        <taxon>Hyphomicrobiales</taxon>
        <taxon>Rhizobiaceae</taxon>
        <taxon>Rhizobium/Agrobacterium group</taxon>
        <taxon>Rhizobium</taxon>
    </lineage>
</organism>
<dbReference type="GO" id="GO:0005829">
    <property type="term" value="C:cytosol"/>
    <property type="evidence" value="ECO:0007669"/>
    <property type="project" value="TreeGrafter"/>
</dbReference>
<dbReference type="GO" id="GO:0051287">
    <property type="term" value="F:NAD binding"/>
    <property type="evidence" value="ECO:0007669"/>
    <property type="project" value="InterPro"/>
</dbReference>
<evidence type="ECO:0000256" key="7">
    <source>
        <dbReference type="PIRSR" id="PIRSR000114-1"/>
    </source>
</evidence>
<dbReference type="SUPFAM" id="SSF48179">
    <property type="entry name" value="6-phosphogluconate dehydrogenase C-terminal domain-like"/>
    <property type="match status" value="1"/>
</dbReference>
<dbReference type="Pfam" id="PF07479">
    <property type="entry name" value="NAD_Gly3P_dh_C"/>
    <property type="match status" value="1"/>
</dbReference>
<evidence type="ECO:0000256" key="8">
    <source>
        <dbReference type="PIRSR" id="PIRSR000114-2"/>
    </source>
</evidence>
<feature type="domain" description="Glycerol-3-phosphate dehydrogenase NAD-dependent N-terminal" evidence="12">
    <location>
        <begin position="3"/>
        <end position="165"/>
    </location>
</feature>
<evidence type="ECO:0000259" key="13">
    <source>
        <dbReference type="Pfam" id="PF07479"/>
    </source>
</evidence>
<dbReference type="EC" id="1.1.1.94" evidence="11"/>
<evidence type="ECO:0000256" key="10">
    <source>
        <dbReference type="RuleBase" id="RU000437"/>
    </source>
</evidence>
<feature type="active site" description="Proton acceptor" evidence="7">
    <location>
        <position position="196"/>
    </location>
</feature>
<feature type="binding site" evidence="9">
    <location>
        <position position="266"/>
    </location>
    <ligand>
        <name>NAD(+)</name>
        <dbReference type="ChEBI" id="CHEBI:57540"/>
    </ligand>
</feature>
<feature type="binding site" evidence="9">
    <location>
        <begin position="8"/>
        <end position="13"/>
    </location>
    <ligand>
        <name>NAD(+)</name>
        <dbReference type="ChEBI" id="CHEBI:57540"/>
    </ligand>
</feature>
<sequence length="346" mass="36813">MAKIVILGAGVMGTALTVPATDNGHNVLLVGTPLDRKVIAEMHRRGGSHPKLDEPCSRLVTAISIDDLGSEHLEGADIVIVGVSSRGIGWAVDVLNNLMVNRLPVAFVTKGLAVRGEGLATYAETLPPQLRQMHAFIGIGGPCIARELANRQPTASIYACKDLQVAERFAALMRTDYYRLSVTTDDTGVEACAALKNFFAIGVSAMQTRYPDKKRGGEQSKNPTAAAFTQATLEMARLCERLGGHPATAFGLAGLGDLHVTVGGGRNSRLGHGLGRNQTIMDLMSTELAGETVEGVDTARALATMILGNAAIKIESDDYFPLTFAILDSILEQKSFVLDFANLIVR</sequence>
<keyword evidence="2" id="KW-0444">Lipid biosynthesis</keyword>
<evidence type="ECO:0000256" key="11">
    <source>
        <dbReference type="RuleBase" id="RU000439"/>
    </source>
</evidence>
<gene>
    <name evidence="14" type="ORF">BA011_05945</name>
</gene>
<dbReference type="InterPro" id="IPR036291">
    <property type="entry name" value="NAD(P)-bd_dom_sf"/>
</dbReference>
<reference evidence="14 15" key="1">
    <citation type="submission" date="2016-06" db="EMBL/GenBank/DDBJ databases">
        <title>Microsymbionts genomes from the relict species Vavilovia formosa.</title>
        <authorList>
            <person name="Chirak E."/>
            <person name="Kimeklis A."/>
            <person name="Andronov E."/>
        </authorList>
    </citation>
    <scope>NUCLEOTIDE SEQUENCE [LARGE SCALE GENOMIC DNA]</scope>
    <source>
        <strain evidence="14 15">Vaf10</strain>
    </source>
</reference>
<name>A0A1B1C6G2_RHILE</name>
<dbReference type="Pfam" id="PF01210">
    <property type="entry name" value="NAD_Gly3P_dh_N"/>
    <property type="match status" value="1"/>
</dbReference>
<dbReference type="PANTHER" id="PTHR11728">
    <property type="entry name" value="GLYCEROL-3-PHOSPHATE DEHYDROGENASE"/>
    <property type="match status" value="1"/>
</dbReference>
<evidence type="ECO:0000259" key="12">
    <source>
        <dbReference type="Pfam" id="PF01210"/>
    </source>
</evidence>
<dbReference type="GO" id="GO:0008654">
    <property type="term" value="P:phospholipid biosynthetic process"/>
    <property type="evidence" value="ECO:0007669"/>
    <property type="project" value="UniProtKB-KW"/>
</dbReference>
<dbReference type="SUPFAM" id="SSF51735">
    <property type="entry name" value="NAD(P)-binding Rossmann-fold domains"/>
    <property type="match status" value="1"/>
</dbReference>
<dbReference type="RefSeq" id="WP_065279761.1">
    <property type="nucleotide sequence ID" value="NZ_CP016286.1"/>
</dbReference>
<evidence type="ECO:0000256" key="2">
    <source>
        <dbReference type="ARBA" id="ARBA00022516"/>
    </source>
</evidence>
<dbReference type="Gene3D" id="1.10.1040.10">
    <property type="entry name" value="N-(1-d-carboxylethyl)-l-norvaline Dehydrogenase, domain 2"/>
    <property type="match status" value="1"/>
</dbReference>
<dbReference type="PRINTS" id="PR00077">
    <property type="entry name" value="GPDHDRGNASE"/>
</dbReference>
<evidence type="ECO:0000256" key="3">
    <source>
        <dbReference type="ARBA" id="ARBA00023002"/>
    </source>
</evidence>
<evidence type="ECO:0000256" key="6">
    <source>
        <dbReference type="ARBA" id="ARBA00023264"/>
    </source>
</evidence>
<evidence type="ECO:0000313" key="15">
    <source>
        <dbReference type="Proteomes" id="UP000092691"/>
    </source>
</evidence>
<feature type="domain" description="Glycerol-3-phosphate dehydrogenase NAD-dependent C-terminal" evidence="13">
    <location>
        <begin position="185"/>
        <end position="328"/>
    </location>
</feature>
<protein>
    <recommendedName>
        <fullName evidence="11">Glycerol-3-phosphate dehydrogenase</fullName>
        <ecNumber evidence="11">1.1.1.94</ecNumber>
    </recommendedName>
</protein>
<evidence type="ECO:0000256" key="4">
    <source>
        <dbReference type="ARBA" id="ARBA00023098"/>
    </source>
</evidence>
<dbReference type="PIRSF" id="PIRSF000114">
    <property type="entry name" value="Glycerol-3-P_dh"/>
    <property type="match status" value="1"/>
</dbReference>
<dbReference type="OrthoDB" id="9812273at2"/>
<keyword evidence="4" id="KW-0443">Lipid metabolism</keyword>
<accession>A0A1B1C6G2</accession>